<dbReference type="Pfam" id="PF04432">
    <property type="entry name" value="FrhB_FdhB_C"/>
    <property type="match status" value="1"/>
</dbReference>
<keyword evidence="2" id="KW-0408">Iron</keyword>
<keyword evidence="6" id="KW-1185">Reference proteome</keyword>
<dbReference type="Gene3D" id="3.30.70.20">
    <property type="match status" value="1"/>
</dbReference>
<gene>
    <name evidence="5" type="ORF">Cspa_c25770</name>
</gene>
<evidence type="ECO:0000256" key="3">
    <source>
        <dbReference type="ARBA" id="ARBA00023014"/>
    </source>
</evidence>
<name>M1MY63_9CLOT</name>
<dbReference type="InterPro" id="IPR052977">
    <property type="entry name" value="Polyferredoxin-like_ET"/>
</dbReference>
<accession>M1MY63</accession>
<dbReference type="PROSITE" id="PS51379">
    <property type="entry name" value="4FE4S_FER_2"/>
    <property type="match status" value="2"/>
</dbReference>
<dbReference type="PANTHER" id="PTHR43193:SF2">
    <property type="entry name" value="POLYFERREDOXIN PROTEIN FWDF"/>
    <property type="match status" value="1"/>
</dbReference>
<dbReference type="InterPro" id="IPR017896">
    <property type="entry name" value="4Fe4S_Fe-S-bd"/>
</dbReference>
<dbReference type="InterPro" id="IPR007525">
    <property type="entry name" value="FrhB_FdhB_C"/>
</dbReference>
<feature type="domain" description="4Fe-4S ferredoxin-type" evidence="4">
    <location>
        <begin position="1"/>
        <end position="30"/>
    </location>
</feature>
<evidence type="ECO:0000313" key="6">
    <source>
        <dbReference type="Proteomes" id="UP000011728"/>
    </source>
</evidence>
<reference evidence="5 6" key="1">
    <citation type="submission" date="2013-02" db="EMBL/GenBank/DDBJ databases">
        <title>Genome sequence of Clostridium saccharoperbutylacetonicum N1-4(HMT).</title>
        <authorList>
            <person name="Poehlein A."/>
            <person name="Daniel R."/>
        </authorList>
    </citation>
    <scope>NUCLEOTIDE SEQUENCE [LARGE SCALE GENOMIC DNA]</scope>
    <source>
        <strain evidence="6">N1-4(HMT)</strain>
    </source>
</reference>
<protein>
    <submittedName>
        <fullName evidence="5">Coenzyme F420-reducing hydrogenase, beta subunit</fullName>
    </submittedName>
</protein>
<keyword evidence="1" id="KW-0479">Metal-binding</keyword>
<dbReference type="eggNOG" id="COG1143">
    <property type="taxonomic scope" value="Bacteria"/>
</dbReference>
<dbReference type="PATRIC" id="fig|931276.5.peg.2583"/>
<dbReference type="eggNOG" id="COG1035">
    <property type="taxonomic scope" value="Bacteria"/>
</dbReference>
<dbReference type="KEGG" id="csr:Cspa_c25770"/>
<organism evidence="5 6">
    <name type="scientific">Clostridium saccharoperbutylacetonicum N1-4(HMT)</name>
    <dbReference type="NCBI Taxonomy" id="931276"/>
    <lineage>
        <taxon>Bacteria</taxon>
        <taxon>Bacillati</taxon>
        <taxon>Bacillota</taxon>
        <taxon>Clostridia</taxon>
        <taxon>Eubacteriales</taxon>
        <taxon>Clostridiaceae</taxon>
        <taxon>Clostridium</taxon>
    </lineage>
</organism>
<dbReference type="STRING" id="36745.CLSAP_23960"/>
<dbReference type="InterPro" id="IPR017900">
    <property type="entry name" value="4Fe4S_Fe_S_CS"/>
</dbReference>
<dbReference type="SUPFAM" id="SSF54862">
    <property type="entry name" value="4Fe-4S ferredoxins"/>
    <property type="match status" value="1"/>
</dbReference>
<proteinExistence type="predicted"/>
<dbReference type="AlphaFoldDB" id="M1MY63"/>
<dbReference type="Pfam" id="PF12838">
    <property type="entry name" value="Fer4_7"/>
    <property type="match status" value="1"/>
</dbReference>
<feature type="domain" description="4Fe-4S ferredoxin-type" evidence="4">
    <location>
        <begin position="35"/>
        <end position="65"/>
    </location>
</feature>
<dbReference type="Proteomes" id="UP000011728">
    <property type="component" value="Chromosome"/>
</dbReference>
<evidence type="ECO:0000256" key="2">
    <source>
        <dbReference type="ARBA" id="ARBA00023004"/>
    </source>
</evidence>
<dbReference type="GO" id="GO:0051536">
    <property type="term" value="F:iron-sulfur cluster binding"/>
    <property type="evidence" value="ECO:0007669"/>
    <property type="project" value="UniProtKB-KW"/>
</dbReference>
<evidence type="ECO:0000256" key="1">
    <source>
        <dbReference type="ARBA" id="ARBA00022723"/>
    </source>
</evidence>
<evidence type="ECO:0000313" key="5">
    <source>
        <dbReference type="EMBL" id="AGF56342.1"/>
    </source>
</evidence>
<dbReference type="PANTHER" id="PTHR43193">
    <property type="match status" value="1"/>
</dbReference>
<sequence length="399" mass="46496">MITITDKSKCCGCNACANICPKNCIKMKRDEEGFLYPDICQDECISCNLCESVCPEINVRAEVPFKQDGYIVQIKDENIRRESTAGGAFSAIARYIIQSGGVVFGVVMDDKFLAHHTYVESELELQKYRNSKYVQSFVGESTFKQVREFLNKGRTVCFSGTPCQIEGLKLFLKEDYKKLITVDVVCRAVPSPLAFEKYIELQNKCLGTDIINVRFRDKYFGYKYSTMNICTAKNNWSYHRGIESDPWLRAFFSGICNRPSCYECNFRKRYRVSDFTIWDCFSVCNFSKKMDDDKGTTRMLVHTSKGRELFDKIKEEIKYVELNPDEIVNGVKEIFEPSKRNPKRDEFMADLNILDAEKLFKKYFPNTIKVKIKRFIRIALYKLRIYKFVKNLYSIILKK</sequence>
<dbReference type="PROSITE" id="PS00198">
    <property type="entry name" value="4FE4S_FER_1"/>
    <property type="match status" value="2"/>
</dbReference>
<dbReference type="OrthoDB" id="430408at2"/>
<keyword evidence="3" id="KW-0411">Iron-sulfur</keyword>
<dbReference type="GO" id="GO:0046872">
    <property type="term" value="F:metal ion binding"/>
    <property type="evidence" value="ECO:0007669"/>
    <property type="project" value="UniProtKB-KW"/>
</dbReference>
<evidence type="ECO:0000259" key="4">
    <source>
        <dbReference type="PROSITE" id="PS51379"/>
    </source>
</evidence>
<dbReference type="EMBL" id="CP004121">
    <property type="protein sequence ID" value="AGF56342.1"/>
    <property type="molecule type" value="Genomic_DNA"/>
</dbReference>
<dbReference type="HOGENOM" id="CLU_037958_1_0_9"/>
<dbReference type="RefSeq" id="WP_015392661.1">
    <property type="nucleotide sequence ID" value="NC_020291.1"/>
</dbReference>